<feature type="compositionally biased region" description="Basic and acidic residues" evidence="1">
    <location>
        <begin position="561"/>
        <end position="669"/>
    </location>
</feature>
<feature type="region of interest" description="Disordered" evidence="1">
    <location>
        <begin position="843"/>
        <end position="895"/>
    </location>
</feature>
<dbReference type="Proteomes" id="UP000694402">
    <property type="component" value="Unassembled WGS sequence"/>
</dbReference>
<sequence>MATQQTEAIEAMENANRTSHPGFSNDKYSLLVIVGGHSRTGFVDYVVAEIKRGIRSWDVDLTFCNLDEQLKLFVSRHSAFFSEEIKGQRTLQHSGDVLDTKVVGNPSHELVCSEVRRLISDVSRHKLLVLAGQCVEEAGDLVLQTGCFSLSDFIQIFADEEIGELLSSADPTQKASLTLSCPNTGVWKNSVLEKHNLQDFIDIKTNLPSVLPEMEGLQEFTEYLSESLEPQSSFELLEPPSTVGFLKLSRPCCYVFPGGRGDSAFFAVNGFNILVNGGSDPRSCFWKLVRHLDRVDCLLLTHIGTDNLPGVNSLLQRKVVELEDEHSADSQINEDWMKNLISPDIGIVFLNAPERLKSFEGDPKELRSCDQVALTLQHLDRLTINSEPLSRSNGPTIEPVILFQKMGVGRLELYVLNPVKGSKELEALMKNWPGNGSNMKGSEIPLPCLVSICALLVWHPASTHEKIIRVLFPGCTPQAKILEGLDKVKHLEFLKHPAVSLRDLEASKSDKQPKRAESRESLKSLPKDSRPSSALLKDKLGRGDLRKQDVKTKPKGPSDIAPKEKEGDEKLKLKDVDAKQRLPKPEKLMTKKEPLKDEKKEVKKRDEKASAGVAKKDENVEKKREPIKKEPLGLKPKKDIKPDPKKEIKKEIKPDEKKPTKPVSKDVKKVTAGPSLGNAEAKKPVGKNGTLKKDAIPKKDSLNKVGKSKTSKKTENQKASASEGDADRSKMSTPEDMTAEFEKLRAENGESEKKTAVVVSTIANNEGMSQPETENGSRENAEKGDILESPEKFRCMETLPNPEKALGTTSPLAKTPKSDRSVNFDITPTEYRLLDGALRNGQDACASSDEKTLELVSPADSAPNSAGHTPFHQSPEEDAQGSGEDSSLGGRVPSLGFEDCHVMGSCRNSEVGSLKGNLENSTSSQEKQSSLLTLSPFMLPDSVSPNITSMPAEIGSPHSTEVDESLSVSFEQVLPSIDESPKGDHMDRSYSNGHFADPDPKMGMSLPLRTCHNMRPPGDGSEERLTGFQGLLPDVPHDVDLCLVSPCEFKHPKSPENQQQHLSPGLATGSPRELSENSDHSQDLAKPQSVIHSDRHSPQGQETPPTSASESLNTATDSDIPPGTEDCPSITADMDSDEDSGSFPPHHPHDHPSSHSSNRGAQHSSQDPPPAPMKDLPPLPPQPGACMADPEADAPSKTSKSSATKTKKPAGVTHRLTSATSTTLNSKTKTGSTTGTLKITSSLDTRPSSRNITNGSRPGTARSTSSGSVGSKASAAGGAPVYLDLAYLPSGCASTTIDVEFFRRLRSSCYIVSGNEHLKESVMRPILDALLDGKTAWPDVQVTLSPPLLLFLIFPICSTLSSLYFYVLMLSFYLPIYLSTQVTLIPTFDSMTMHEWYQETHERQGELGITVLGSNSTVAMQEETFPACKVEF</sequence>
<dbReference type="GeneTree" id="ENSGT00940000160221"/>
<dbReference type="GO" id="GO:0005829">
    <property type="term" value="C:cytosol"/>
    <property type="evidence" value="ECO:0007669"/>
    <property type="project" value="TreeGrafter"/>
</dbReference>
<feature type="compositionally biased region" description="Pro residues" evidence="1">
    <location>
        <begin position="1167"/>
        <end position="1183"/>
    </location>
</feature>
<evidence type="ECO:0000259" key="3">
    <source>
        <dbReference type="Pfam" id="PF23415"/>
    </source>
</evidence>
<feature type="region of interest" description="Disordered" evidence="1">
    <location>
        <begin position="504"/>
        <end position="825"/>
    </location>
</feature>
<dbReference type="GeneID" id="112250717"/>
<evidence type="ECO:0000256" key="2">
    <source>
        <dbReference type="SAM" id="Phobius"/>
    </source>
</evidence>
<feature type="region of interest" description="Disordered" evidence="1">
    <location>
        <begin position="1051"/>
        <end position="1271"/>
    </location>
</feature>
<dbReference type="PANTHER" id="PTHR13843">
    <property type="entry name" value="MICROTUBULE-ASSOCIATED PROTEIN"/>
    <property type="match status" value="1"/>
</dbReference>
<feature type="compositionally biased region" description="Basic and acidic residues" evidence="1">
    <location>
        <begin position="504"/>
        <end position="552"/>
    </location>
</feature>
<dbReference type="Ensembl" id="ENSOTST00005057240.2">
    <property type="protein sequence ID" value="ENSOTSP00005052556.2"/>
    <property type="gene ID" value="ENSOTSG00005025445.2"/>
</dbReference>
<dbReference type="GO" id="GO:0005874">
    <property type="term" value="C:microtubule"/>
    <property type="evidence" value="ECO:0007669"/>
    <property type="project" value="InterPro"/>
</dbReference>
<dbReference type="GO" id="GO:0043025">
    <property type="term" value="C:neuronal cell body"/>
    <property type="evidence" value="ECO:0007669"/>
    <property type="project" value="TreeGrafter"/>
</dbReference>
<protein>
    <recommendedName>
        <fullName evidence="7">Microtubule-associated protein 1S</fullName>
    </recommendedName>
</protein>
<feature type="compositionally biased region" description="Low complexity" evidence="1">
    <location>
        <begin position="1216"/>
        <end position="1243"/>
    </location>
</feature>
<evidence type="ECO:0000259" key="4">
    <source>
        <dbReference type="Pfam" id="PF25281"/>
    </source>
</evidence>
<keyword evidence="2" id="KW-1133">Transmembrane helix</keyword>
<feature type="compositionally biased region" description="Polar residues" evidence="1">
    <location>
        <begin position="761"/>
        <end position="774"/>
    </location>
</feature>
<evidence type="ECO:0000313" key="5">
    <source>
        <dbReference type="Ensembl" id="ENSOTSP00005052556.2"/>
    </source>
</evidence>
<feature type="compositionally biased region" description="Basic and acidic residues" evidence="1">
    <location>
        <begin position="740"/>
        <end position="755"/>
    </location>
</feature>
<dbReference type="RefSeq" id="XP_024276858.1">
    <property type="nucleotide sequence ID" value="XM_024421090.2"/>
</dbReference>
<accession>A0A8C8GNH1</accession>
<name>A0A8C8GNH1_ONCTS</name>
<feature type="compositionally biased region" description="Low complexity" evidence="1">
    <location>
        <begin position="1195"/>
        <end position="1204"/>
    </location>
</feature>
<feature type="compositionally biased region" description="Basic and acidic residues" evidence="1">
    <location>
        <begin position="979"/>
        <end position="988"/>
    </location>
</feature>
<dbReference type="GO" id="GO:0000226">
    <property type="term" value="P:microtubule cytoskeleton organization"/>
    <property type="evidence" value="ECO:0007669"/>
    <property type="project" value="InterPro"/>
</dbReference>
<feature type="compositionally biased region" description="Polar residues" evidence="1">
    <location>
        <begin position="1244"/>
        <end position="1257"/>
    </location>
</feature>
<evidence type="ECO:0000313" key="6">
    <source>
        <dbReference type="Proteomes" id="UP000694402"/>
    </source>
</evidence>
<feature type="domain" description="Microtubule-associated protein 1A/B/S-like MBL-like" evidence="4">
    <location>
        <begin position="232"/>
        <end position="505"/>
    </location>
</feature>
<dbReference type="GO" id="GO:0030425">
    <property type="term" value="C:dendrite"/>
    <property type="evidence" value="ECO:0007669"/>
    <property type="project" value="TreeGrafter"/>
</dbReference>
<dbReference type="InterPro" id="IPR057480">
    <property type="entry name" value="MAP1A/B/S-like_MBL"/>
</dbReference>
<dbReference type="GO" id="GO:0005875">
    <property type="term" value="C:microtubule associated complex"/>
    <property type="evidence" value="ECO:0007669"/>
    <property type="project" value="TreeGrafter"/>
</dbReference>
<feature type="compositionally biased region" description="Basic and acidic residues" evidence="1">
    <location>
        <begin position="775"/>
        <end position="795"/>
    </location>
</feature>
<feature type="compositionally biased region" description="Basic and acidic residues" evidence="1">
    <location>
        <begin position="691"/>
        <end position="702"/>
    </location>
</feature>
<dbReference type="GO" id="GO:0003779">
    <property type="term" value="F:actin binding"/>
    <property type="evidence" value="ECO:0007669"/>
    <property type="project" value="TreeGrafter"/>
</dbReference>
<feature type="compositionally biased region" description="Polar residues" evidence="1">
    <location>
        <begin position="1098"/>
        <end position="1117"/>
    </location>
</feature>
<dbReference type="KEGG" id="otw:112250717"/>
<keyword evidence="6" id="KW-1185">Reference proteome</keyword>
<dbReference type="Pfam" id="PF23415">
    <property type="entry name" value="MAPB1_N"/>
    <property type="match status" value="1"/>
</dbReference>
<keyword evidence="2" id="KW-0472">Membrane</keyword>
<reference evidence="5" key="1">
    <citation type="submission" date="2025-08" db="UniProtKB">
        <authorList>
            <consortium name="Ensembl"/>
        </authorList>
    </citation>
    <scope>IDENTIFICATION</scope>
</reference>
<dbReference type="InterPro" id="IPR056617">
    <property type="entry name" value="MAP1B/S_N"/>
</dbReference>
<proteinExistence type="predicted"/>
<feature type="domain" description="Microtubule-associated protein 1B/S N-terminal" evidence="3">
    <location>
        <begin position="30"/>
        <end position="226"/>
    </location>
</feature>
<dbReference type="GO" id="GO:0008017">
    <property type="term" value="F:microtubule binding"/>
    <property type="evidence" value="ECO:0007669"/>
    <property type="project" value="InterPro"/>
</dbReference>
<dbReference type="PANTHER" id="PTHR13843:SF11">
    <property type="entry name" value="MICROTUBULE-ASSOCIATED PROTEIN 1S"/>
    <property type="match status" value="1"/>
</dbReference>
<keyword evidence="2" id="KW-0812">Transmembrane</keyword>
<gene>
    <name evidence="5" type="primary">LOC112250717</name>
</gene>
<feature type="region of interest" description="Disordered" evidence="1">
    <location>
        <begin position="908"/>
        <end position="930"/>
    </location>
</feature>
<feature type="compositionally biased region" description="Polar residues" evidence="1">
    <location>
        <begin position="918"/>
        <end position="930"/>
    </location>
</feature>
<evidence type="ECO:0008006" key="7">
    <source>
        <dbReference type="Google" id="ProtNLM"/>
    </source>
</evidence>
<feature type="region of interest" description="Disordered" evidence="1">
    <location>
        <begin position="944"/>
        <end position="1004"/>
    </location>
</feature>
<evidence type="ECO:0000256" key="1">
    <source>
        <dbReference type="SAM" id="MobiDB-lite"/>
    </source>
</evidence>
<dbReference type="Pfam" id="PF25281">
    <property type="entry name" value="MBL_MAP1B"/>
    <property type="match status" value="1"/>
</dbReference>
<dbReference type="InterPro" id="IPR026074">
    <property type="entry name" value="MAP1"/>
</dbReference>
<dbReference type="GO" id="GO:0016358">
    <property type="term" value="P:dendrite development"/>
    <property type="evidence" value="ECO:0007669"/>
    <property type="project" value="TreeGrafter"/>
</dbReference>
<feature type="compositionally biased region" description="Low complexity" evidence="1">
    <location>
        <begin position="1259"/>
        <end position="1271"/>
    </location>
</feature>
<dbReference type="GO" id="GO:0007409">
    <property type="term" value="P:axonogenesis"/>
    <property type="evidence" value="ECO:0007669"/>
    <property type="project" value="TreeGrafter"/>
</dbReference>
<dbReference type="GO" id="GO:0045202">
    <property type="term" value="C:synapse"/>
    <property type="evidence" value="ECO:0007669"/>
    <property type="project" value="TreeGrafter"/>
</dbReference>
<feature type="transmembrane region" description="Helical" evidence="2">
    <location>
        <begin position="1348"/>
        <end position="1374"/>
    </location>
</feature>
<dbReference type="GO" id="GO:0031114">
    <property type="term" value="P:regulation of microtubule depolymerization"/>
    <property type="evidence" value="ECO:0007669"/>
    <property type="project" value="TreeGrafter"/>
</dbReference>
<organism evidence="5 6">
    <name type="scientific">Oncorhynchus tshawytscha</name>
    <name type="common">Chinook salmon</name>
    <name type="synonym">Salmo tshawytscha</name>
    <dbReference type="NCBI Taxonomy" id="74940"/>
    <lineage>
        <taxon>Eukaryota</taxon>
        <taxon>Metazoa</taxon>
        <taxon>Chordata</taxon>
        <taxon>Craniata</taxon>
        <taxon>Vertebrata</taxon>
        <taxon>Euteleostomi</taxon>
        <taxon>Actinopterygii</taxon>
        <taxon>Neopterygii</taxon>
        <taxon>Teleostei</taxon>
        <taxon>Protacanthopterygii</taxon>
        <taxon>Salmoniformes</taxon>
        <taxon>Salmonidae</taxon>
        <taxon>Salmoninae</taxon>
        <taxon>Oncorhynchus</taxon>
    </lineage>
</organism>
<feature type="compositionally biased region" description="Basic and acidic residues" evidence="1">
    <location>
        <begin position="1073"/>
        <end position="1083"/>
    </location>
</feature>
<reference evidence="5" key="2">
    <citation type="submission" date="2025-09" db="UniProtKB">
        <authorList>
            <consortium name="Ensembl"/>
        </authorList>
    </citation>
    <scope>IDENTIFICATION</scope>
</reference>